<accession>A0A0C9VMV4</accession>
<evidence type="ECO:0000256" key="1">
    <source>
        <dbReference type="SAM" id="MobiDB-lite"/>
    </source>
</evidence>
<dbReference type="EMBL" id="KN837124">
    <property type="protein sequence ID" value="KIJ43232.1"/>
    <property type="molecule type" value="Genomic_DNA"/>
</dbReference>
<evidence type="ECO:0000313" key="2">
    <source>
        <dbReference type="EMBL" id="KIJ43232.1"/>
    </source>
</evidence>
<dbReference type="HOGENOM" id="CLU_122054_0_0_1"/>
<organism evidence="2 3">
    <name type="scientific">Sphaerobolus stellatus (strain SS14)</name>
    <dbReference type="NCBI Taxonomy" id="990650"/>
    <lineage>
        <taxon>Eukaryota</taxon>
        <taxon>Fungi</taxon>
        <taxon>Dikarya</taxon>
        <taxon>Basidiomycota</taxon>
        <taxon>Agaricomycotina</taxon>
        <taxon>Agaricomycetes</taxon>
        <taxon>Phallomycetidae</taxon>
        <taxon>Geastrales</taxon>
        <taxon>Sphaerobolaceae</taxon>
        <taxon>Sphaerobolus</taxon>
    </lineage>
</organism>
<name>A0A0C9VMV4_SPHS4</name>
<protein>
    <submittedName>
        <fullName evidence="2">Unplaced genomic scaffold SPHSTscaffold_49, whole genome shotgun sequence</fullName>
    </submittedName>
</protein>
<gene>
    <name evidence="2" type="ORF">M422DRAFT_253439</name>
</gene>
<feature type="region of interest" description="Disordered" evidence="1">
    <location>
        <begin position="1"/>
        <end position="20"/>
    </location>
</feature>
<dbReference type="AlphaFoldDB" id="A0A0C9VMV4"/>
<sequence length="152" mass="16760">MSRENTTSTSAGDSPLKKPYLPKLSEEEKALLNTHLGCRRCRTFYTDHDSRTCPMITAKSWPDTTRYTPLTENRAIAAKPHTTVAMVYSEDLCDADTDSYVPIPPFTIPHLYAQLDLMGPAVEDFPLSIKAMLDISSPAVIISSGLVNQLGL</sequence>
<evidence type="ECO:0000313" key="3">
    <source>
        <dbReference type="Proteomes" id="UP000054279"/>
    </source>
</evidence>
<reference evidence="2 3" key="1">
    <citation type="submission" date="2014-06" db="EMBL/GenBank/DDBJ databases">
        <title>Evolutionary Origins and Diversification of the Mycorrhizal Mutualists.</title>
        <authorList>
            <consortium name="DOE Joint Genome Institute"/>
            <consortium name="Mycorrhizal Genomics Consortium"/>
            <person name="Kohler A."/>
            <person name="Kuo A."/>
            <person name="Nagy L.G."/>
            <person name="Floudas D."/>
            <person name="Copeland A."/>
            <person name="Barry K.W."/>
            <person name="Cichocki N."/>
            <person name="Veneault-Fourrey C."/>
            <person name="LaButti K."/>
            <person name="Lindquist E.A."/>
            <person name="Lipzen A."/>
            <person name="Lundell T."/>
            <person name="Morin E."/>
            <person name="Murat C."/>
            <person name="Riley R."/>
            <person name="Ohm R."/>
            <person name="Sun H."/>
            <person name="Tunlid A."/>
            <person name="Henrissat B."/>
            <person name="Grigoriev I.V."/>
            <person name="Hibbett D.S."/>
            <person name="Martin F."/>
        </authorList>
    </citation>
    <scope>NUCLEOTIDE SEQUENCE [LARGE SCALE GENOMIC DNA]</scope>
    <source>
        <strain evidence="2 3">SS14</strain>
    </source>
</reference>
<feature type="compositionally biased region" description="Polar residues" evidence="1">
    <location>
        <begin position="1"/>
        <end position="12"/>
    </location>
</feature>
<keyword evidence="3" id="KW-1185">Reference proteome</keyword>
<dbReference type="OrthoDB" id="2369050at2759"/>
<proteinExistence type="predicted"/>
<dbReference type="Proteomes" id="UP000054279">
    <property type="component" value="Unassembled WGS sequence"/>
</dbReference>